<proteinExistence type="predicted"/>
<dbReference type="KEGG" id="pdh:B9T62_23035"/>
<dbReference type="Pfam" id="PF20288">
    <property type="entry name" value="MC2"/>
    <property type="match status" value="1"/>
</dbReference>
<evidence type="ECO:0000313" key="1">
    <source>
        <dbReference type="EMBL" id="ASA23426.1"/>
    </source>
</evidence>
<dbReference type="Proteomes" id="UP000249890">
    <property type="component" value="Chromosome"/>
</dbReference>
<protein>
    <submittedName>
        <fullName evidence="1">Uncharacterized protein</fullName>
    </submittedName>
</protein>
<dbReference type="EMBL" id="CP021780">
    <property type="protein sequence ID" value="ASA23426.1"/>
    <property type="molecule type" value="Genomic_DNA"/>
</dbReference>
<dbReference type="InterPro" id="IPR046904">
    <property type="entry name" value="ABC-3C_MC2"/>
</dbReference>
<accession>A0A2Z2K9R3</accession>
<dbReference type="AlphaFoldDB" id="A0A2Z2K9R3"/>
<sequence length="90" mass="10570">MNQGLHLMISKKLVDVEFGQNGILYKASPYSGAFLKHFETHYMIQLIEVSKLLSERFNEYPDNKLKEFMMSNIDRWGGEFTKEAFVREGF</sequence>
<gene>
    <name evidence="1" type="ORF">B9T62_23035</name>
</gene>
<organism evidence="1 2">
    <name type="scientific">Paenibacillus donghaensis</name>
    <dbReference type="NCBI Taxonomy" id="414771"/>
    <lineage>
        <taxon>Bacteria</taxon>
        <taxon>Bacillati</taxon>
        <taxon>Bacillota</taxon>
        <taxon>Bacilli</taxon>
        <taxon>Bacillales</taxon>
        <taxon>Paenibacillaceae</taxon>
        <taxon>Paenibacillus</taxon>
    </lineage>
</organism>
<reference evidence="1 2" key="1">
    <citation type="submission" date="2017-06" db="EMBL/GenBank/DDBJ databases">
        <title>Complete genome sequence of Paenibacillus donghaensis KCTC 13049T isolated from East Sea sediment, South Korea.</title>
        <authorList>
            <person name="Jung B.K."/>
            <person name="Hong S.-J."/>
            <person name="Shin J.-H."/>
        </authorList>
    </citation>
    <scope>NUCLEOTIDE SEQUENCE [LARGE SCALE GENOMIC DNA]</scope>
    <source>
        <strain evidence="1 2">KCTC 13049</strain>
    </source>
</reference>
<name>A0A2Z2K9R3_9BACL</name>
<keyword evidence="2" id="KW-1185">Reference proteome</keyword>
<evidence type="ECO:0000313" key="2">
    <source>
        <dbReference type="Proteomes" id="UP000249890"/>
    </source>
</evidence>